<dbReference type="PROSITE" id="PS00617">
    <property type="entry name" value="RECF_1"/>
    <property type="match status" value="1"/>
</dbReference>
<evidence type="ECO:0000256" key="6">
    <source>
        <dbReference type="ARBA" id="ARBA00022741"/>
    </source>
</evidence>
<evidence type="ECO:0000256" key="7">
    <source>
        <dbReference type="ARBA" id="ARBA00022763"/>
    </source>
</evidence>
<dbReference type="GO" id="GO:0005737">
    <property type="term" value="C:cytoplasm"/>
    <property type="evidence" value="ECO:0007669"/>
    <property type="project" value="UniProtKB-SubCell"/>
</dbReference>
<comment type="subcellular location">
    <subcellularLocation>
        <location evidence="1 13 14">Cytoplasm</location>
    </subcellularLocation>
</comment>
<dbReference type="GO" id="GO:0009432">
    <property type="term" value="P:SOS response"/>
    <property type="evidence" value="ECO:0007669"/>
    <property type="project" value="UniProtKB-UniRule"/>
</dbReference>
<keyword evidence="5 13" id="KW-0235">DNA replication</keyword>
<evidence type="ECO:0000256" key="13">
    <source>
        <dbReference type="HAMAP-Rule" id="MF_00365"/>
    </source>
</evidence>
<dbReference type="SUPFAM" id="SSF52540">
    <property type="entry name" value="P-loop containing nucleoside triphosphate hydrolases"/>
    <property type="match status" value="1"/>
</dbReference>
<evidence type="ECO:0000256" key="4">
    <source>
        <dbReference type="ARBA" id="ARBA00022490"/>
    </source>
</evidence>
<dbReference type="AlphaFoldDB" id="A0A7W7SCA5"/>
<keyword evidence="4 13" id="KW-0963">Cytoplasm</keyword>
<evidence type="ECO:0000256" key="1">
    <source>
        <dbReference type="ARBA" id="ARBA00004496"/>
    </source>
</evidence>
<feature type="binding site" evidence="13">
    <location>
        <begin position="30"/>
        <end position="37"/>
    </location>
    <ligand>
        <name>ATP</name>
        <dbReference type="ChEBI" id="CHEBI:30616"/>
    </ligand>
</feature>
<dbReference type="Gene3D" id="3.40.50.300">
    <property type="entry name" value="P-loop containing nucleotide triphosphate hydrolases"/>
    <property type="match status" value="1"/>
</dbReference>
<dbReference type="RefSeq" id="WP_184916469.1">
    <property type="nucleotide sequence ID" value="NZ_JACHJR010000001.1"/>
</dbReference>
<dbReference type="PROSITE" id="PS00618">
    <property type="entry name" value="RECF_2"/>
    <property type="match status" value="1"/>
</dbReference>
<evidence type="ECO:0000256" key="3">
    <source>
        <dbReference type="ARBA" id="ARBA00020170"/>
    </source>
</evidence>
<comment type="caution">
    <text evidence="16">The sequence shown here is derived from an EMBL/GenBank/DDBJ whole genome shotgun (WGS) entry which is preliminary data.</text>
</comment>
<evidence type="ECO:0000256" key="2">
    <source>
        <dbReference type="ARBA" id="ARBA00008016"/>
    </source>
</evidence>
<dbReference type="NCBIfam" id="TIGR00611">
    <property type="entry name" value="recf"/>
    <property type="match status" value="1"/>
</dbReference>
<dbReference type="InterPro" id="IPR003395">
    <property type="entry name" value="RecF/RecN/SMC_N"/>
</dbReference>
<proteinExistence type="inferred from homology"/>
<evidence type="ECO:0000256" key="11">
    <source>
        <dbReference type="ARBA" id="ARBA00023236"/>
    </source>
</evidence>
<keyword evidence="11 13" id="KW-0742">SOS response</keyword>
<dbReference type="EMBL" id="JACHJR010000001">
    <property type="protein sequence ID" value="MBB4947856.1"/>
    <property type="molecule type" value="Genomic_DNA"/>
</dbReference>
<feature type="domain" description="RecF/RecN/SMC N-terminal" evidence="15">
    <location>
        <begin position="3"/>
        <end position="355"/>
    </location>
</feature>
<evidence type="ECO:0000256" key="5">
    <source>
        <dbReference type="ARBA" id="ARBA00022705"/>
    </source>
</evidence>
<name>A0A7W7SCA5_9ACTN</name>
<evidence type="ECO:0000313" key="17">
    <source>
        <dbReference type="Proteomes" id="UP000573327"/>
    </source>
</evidence>
<keyword evidence="17" id="KW-1185">Reference proteome</keyword>
<dbReference type="Pfam" id="PF02463">
    <property type="entry name" value="SMC_N"/>
    <property type="match status" value="1"/>
</dbReference>
<evidence type="ECO:0000256" key="8">
    <source>
        <dbReference type="ARBA" id="ARBA00022840"/>
    </source>
</evidence>
<dbReference type="CDD" id="cd03242">
    <property type="entry name" value="ABC_RecF"/>
    <property type="match status" value="1"/>
</dbReference>
<comment type="similarity">
    <text evidence="2 13 14">Belongs to the RecF family.</text>
</comment>
<sequence>MHVAHLSLADFRSYAGVEVPLDPGVTAFVGPNGQGKTNLVEAIGYIATLGSHRVATDAPLIRLGAERAVIRTSILRDGRSTLVELEITAGKANRARINRSDNVRPRDVLGLLRTVLFAPEDLALVKGDPGERRRFLDELLTARAPRLAGVRSDYERVLKQRNALLKTAAAARRGGGGKGADLSTLEIWDGHLARSGAELTAFRLQLVAALQPLVAQAYQQLAPGGGETALEYRSSFEGALPTSREEAEQQLLDALQQARPQEVARGLTLVGPHRDELGLRLGPLPAKGYASHGESWSYALALRLASYELLKADGGEPVLILDDVFAELDARRRDRLAELVADAEQVLVTAAVPEDVPKALAGARFAVADGTVTRLTP</sequence>
<keyword evidence="7 13" id="KW-0227">DNA damage</keyword>
<evidence type="ECO:0000256" key="10">
    <source>
        <dbReference type="ARBA" id="ARBA00023204"/>
    </source>
</evidence>
<reference evidence="16 17" key="1">
    <citation type="submission" date="2020-08" db="EMBL/GenBank/DDBJ databases">
        <title>Sequencing the genomes of 1000 actinobacteria strains.</title>
        <authorList>
            <person name="Klenk H.-P."/>
        </authorList>
    </citation>
    <scope>NUCLEOTIDE SEQUENCE [LARGE SCALE GENOMIC DNA]</scope>
    <source>
        <strain evidence="16 17">DSM 44786</strain>
    </source>
</reference>
<dbReference type="Gene3D" id="1.20.1050.90">
    <property type="entry name" value="RecF/RecN/SMC, N-terminal domain"/>
    <property type="match status" value="1"/>
</dbReference>
<dbReference type="InterPro" id="IPR001238">
    <property type="entry name" value="DNA-binding_RecF"/>
</dbReference>
<keyword evidence="8 13" id="KW-0067">ATP-binding</keyword>
<dbReference type="GO" id="GO:0006302">
    <property type="term" value="P:double-strand break repair"/>
    <property type="evidence" value="ECO:0007669"/>
    <property type="project" value="TreeGrafter"/>
</dbReference>
<gene>
    <name evidence="13" type="primary">recF</name>
    <name evidence="16" type="ORF">F4556_003391</name>
</gene>
<dbReference type="GO" id="GO:0005524">
    <property type="term" value="F:ATP binding"/>
    <property type="evidence" value="ECO:0007669"/>
    <property type="project" value="UniProtKB-UniRule"/>
</dbReference>
<protein>
    <recommendedName>
        <fullName evidence="3 13">DNA replication and repair protein RecF</fullName>
    </recommendedName>
</protein>
<accession>A0A7W7SCA5</accession>
<dbReference type="PANTHER" id="PTHR32182:SF0">
    <property type="entry name" value="DNA REPLICATION AND REPAIR PROTEIN RECF"/>
    <property type="match status" value="1"/>
</dbReference>
<keyword evidence="9 13" id="KW-0238">DNA-binding</keyword>
<dbReference type="HAMAP" id="MF_00365">
    <property type="entry name" value="RecF"/>
    <property type="match status" value="1"/>
</dbReference>
<comment type="function">
    <text evidence="12 13 14">The RecF protein is involved in DNA metabolism; it is required for DNA replication and normal SOS inducibility. RecF binds preferentially to single-stranded, linear DNA. It also seems to bind ATP.</text>
</comment>
<dbReference type="PANTHER" id="PTHR32182">
    <property type="entry name" value="DNA REPLICATION AND REPAIR PROTEIN RECF"/>
    <property type="match status" value="1"/>
</dbReference>
<evidence type="ECO:0000313" key="16">
    <source>
        <dbReference type="EMBL" id="MBB4947856.1"/>
    </source>
</evidence>
<dbReference type="InterPro" id="IPR018078">
    <property type="entry name" value="DNA-binding_RecF_CS"/>
</dbReference>
<dbReference type="GO" id="GO:0000731">
    <property type="term" value="P:DNA synthesis involved in DNA repair"/>
    <property type="evidence" value="ECO:0007669"/>
    <property type="project" value="TreeGrafter"/>
</dbReference>
<organism evidence="16 17">
    <name type="scientific">Kitasatospora gansuensis</name>
    <dbReference type="NCBI Taxonomy" id="258050"/>
    <lineage>
        <taxon>Bacteria</taxon>
        <taxon>Bacillati</taxon>
        <taxon>Actinomycetota</taxon>
        <taxon>Actinomycetes</taxon>
        <taxon>Kitasatosporales</taxon>
        <taxon>Streptomycetaceae</taxon>
        <taxon>Kitasatospora</taxon>
    </lineage>
</organism>
<dbReference type="Proteomes" id="UP000573327">
    <property type="component" value="Unassembled WGS sequence"/>
</dbReference>
<dbReference type="GO" id="GO:0006260">
    <property type="term" value="P:DNA replication"/>
    <property type="evidence" value="ECO:0007669"/>
    <property type="project" value="UniProtKB-UniRule"/>
</dbReference>
<keyword evidence="6 13" id="KW-0547">Nucleotide-binding</keyword>
<evidence type="ECO:0000259" key="15">
    <source>
        <dbReference type="Pfam" id="PF02463"/>
    </source>
</evidence>
<dbReference type="InterPro" id="IPR042174">
    <property type="entry name" value="RecF_2"/>
</dbReference>
<dbReference type="GO" id="GO:0003697">
    <property type="term" value="F:single-stranded DNA binding"/>
    <property type="evidence" value="ECO:0007669"/>
    <property type="project" value="UniProtKB-UniRule"/>
</dbReference>
<keyword evidence="10 13" id="KW-0234">DNA repair</keyword>
<evidence type="ECO:0000256" key="12">
    <source>
        <dbReference type="ARBA" id="ARBA00025401"/>
    </source>
</evidence>
<dbReference type="InterPro" id="IPR027417">
    <property type="entry name" value="P-loop_NTPase"/>
</dbReference>
<evidence type="ECO:0000256" key="9">
    <source>
        <dbReference type="ARBA" id="ARBA00023125"/>
    </source>
</evidence>
<evidence type="ECO:0000256" key="14">
    <source>
        <dbReference type="RuleBase" id="RU000578"/>
    </source>
</evidence>